<dbReference type="Proteomes" id="UP001521137">
    <property type="component" value="Unassembled WGS sequence"/>
</dbReference>
<sequence length="437" mass="49214">MKYIIGLLWGGSLLAAFYVGYKWQQNPVINSSAFVQQEPSESSLEANPNPNKVVTTKFAQSSFLNINTNHDTHSQLSSNDILLQVKELLDNGSGMNMAELAQAYNLLLQLNPEQLLQALSDIDTKVLDEESSKLFSLLLSRYAEFEPQSAMAFVEHQVLSNKAQTAGRTTVLSTWADSDPLAALDWFNLNVNSQSIKLNGVLIEIFAGIAKQDVNLAIDNLSPFLRDRRALSLAVSGLAKSLSTSEDFVHVLDKTKDMDNKDLTQNIVRAWTSKAPEDVLQWVSTIEDKAEQNKLEESVYRTWLYTDADKAAEMYMNTAGSANRQKRASFVAKSLSFTSPEKALSWVQEQVDVDTNTLMKNVVKSSTYRQPEFAANNLDLFTDKKEYLAISMRVYSSYQKVSQTQADNFLNSAKYKNELETKISELKKRMEKYRKNN</sequence>
<dbReference type="EMBL" id="JAKGAS010000004">
    <property type="protein sequence ID" value="MCF2948367.1"/>
    <property type="molecule type" value="Genomic_DNA"/>
</dbReference>
<name>A0ABS9D8Q4_9ALTE</name>
<proteinExistence type="predicted"/>
<evidence type="ECO:0008006" key="3">
    <source>
        <dbReference type="Google" id="ProtNLM"/>
    </source>
</evidence>
<gene>
    <name evidence="1" type="ORF">L0668_09635</name>
</gene>
<protein>
    <recommendedName>
        <fullName evidence="3">HEAT repeat domain-containing protein</fullName>
    </recommendedName>
</protein>
<comment type="caution">
    <text evidence="1">The sequence shown here is derived from an EMBL/GenBank/DDBJ whole genome shotgun (WGS) entry which is preliminary data.</text>
</comment>
<keyword evidence="2" id="KW-1185">Reference proteome</keyword>
<accession>A0ABS9D8Q4</accession>
<reference evidence="1 2" key="1">
    <citation type="submission" date="2022-01" db="EMBL/GenBank/DDBJ databases">
        <title>Paraglaciecola sp. G1-23.</title>
        <authorList>
            <person name="Jin M.S."/>
            <person name="Han D.M."/>
            <person name="Kim H.M."/>
            <person name="Jeon C.O."/>
        </authorList>
    </citation>
    <scope>NUCLEOTIDE SEQUENCE [LARGE SCALE GENOMIC DNA]</scope>
    <source>
        <strain evidence="1 2">G1-23</strain>
    </source>
</reference>
<organism evidence="1 2">
    <name type="scientific">Paraglaciecola algarum</name>
    <dbReference type="NCBI Taxonomy" id="3050085"/>
    <lineage>
        <taxon>Bacteria</taxon>
        <taxon>Pseudomonadati</taxon>
        <taxon>Pseudomonadota</taxon>
        <taxon>Gammaproteobacteria</taxon>
        <taxon>Alteromonadales</taxon>
        <taxon>Alteromonadaceae</taxon>
        <taxon>Paraglaciecola</taxon>
    </lineage>
</organism>
<evidence type="ECO:0000313" key="1">
    <source>
        <dbReference type="EMBL" id="MCF2948367.1"/>
    </source>
</evidence>
<dbReference type="RefSeq" id="WP_235312102.1">
    <property type="nucleotide sequence ID" value="NZ_JAKGAS010000004.1"/>
</dbReference>
<evidence type="ECO:0000313" key="2">
    <source>
        <dbReference type="Proteomes" id="UP001521137"/>
    </source>
</evidence>